<feature type="region of interest" description="Disordered" evidence="1">
    <location>
        <begin position="303"/>
        <end position="335"/>
    </location>
</feature>
<evidence type="ECO:0000313" key="3">
    <source>
        <dbReference type="EMBL" id="BDD88659.1"/>
    </source>
</evidence>
<reference evidence="3 4" key="1">
    <citation type="submission" date="2022-01" db="EMBL/GenBank/DDBJ databases">
        <title>Desulfofustis limnae sp. nov., a novel mesophilic sulfate-reducing bacterium isolated from marsh soil.</title>
        <authorList>
            <person name="Watanabe M."/>
            <person name="Takahashi A."/>
            <person name="Kojima H."/>
            <person name="Fukui M."/>
        </authorList>
    </citation>
    <scope>NUCLEOTIDE SEQUENCE [LARGE SCALE GENOMIC DNA]</scope>
    <source>
        <strain evidence="3 4">PPLL</strain>
    </source>
</reference>
<sequence>MQRIITIAAILLVIQIGLAAFVLTRGTGKHEAFVPEGSFLSFDPQQVTSLSLGSGEGTTLSVQKNGDSWVAASAADAPVDATQIEALLQRLAAEKQGLAVATTASAAPRFHVAPDAFSSHLVLAGESGVLADFYVGTGAGYQRSHARRSDSDDIVIIGVGEFELDPALDNWLDKNVLKRDRDQVVRVVFPDFTLARQDQGWALESASPGETVPDKRIEDLLDSVCGLSLQTLVSPAEAVPLFDQQPVLEYHVEARNGTRTTYTFAALADDDSAFALRLSDQPFYFKIYGWLVKDLQSFTRERLTAPEEELPAAESTSTPAIEPPGEAGTSLQQQP</sequence>
<evidence type="ECO:0000313" key="4">
    <source>
        <dbReference type="Proteomes" id="UP000830055"/>
    </source>
</evidence>
<dbReference type="InterPro" id="IPR025641">
    <property type="entry name" value="DUF4340"/>
</dbReference>
<organism evidence="3 4">
    <name type="scientific">Desulfofustis limnaeus</name>
    <dbReference type="NCBI Taxonomy" id="2740163"/>
    <lineage>
        <taxon>Bacteria</taxon>
        <taxon>Pseudomonadati</taxon>
        <taxon>Thermodesulfobacteriota</taxon>
        <taxon>Desulfobulbia</taxon>
        <taxon>Desulfobulbales</taxon>
        <taxon>Desulfocapsaceae</taxon>
        <taxon>Desulfofustis</taxon>
    </lineage>
</organism>
<gene>
    <name evidence="3" type="ORF">DPPLL_30240</name>
</gene>
<evidence type="ECO:0000259" key="2">
    <source>
        <dbReference type="Pfam" id="PF14238"/>
    </source>
</evidence>
<dbReference type="EMBL" id="AP025516">
    <property type="protein sequence ID" value="BDD88659.1"/>
    <property type="molecule type" value="Genomic_DNA"/>
</dbReference>
<proteinExistence type="predicted"/>
<dbReference type="RefSeq" id="WP_284151999.1">
    <property type="nucleotide sequence ID" value="NZ_AP025516.1"/>
</dbReference>
<dbReference type="Proteomes" id="UP000830055">
    <property type="component" value="Chromosome"/>
</dbReference>
<dbReference type="Pfam" id="PF14238">
    <property type="entry name" value="DUF4340"/>
    <property type="match status" value="1"/>
</dbReference>
<accession>A0ABN6M9D7</accession>
<protein>
    <recommendedName>
        <fullName evidence="2">DUF4340 domain-containing protein</fullName>
    </recommendedName>
</protein>
<name>A0ABN6M9D7_9BACT</name>
<keyword evidence="4" id="KW-1185">Reference proteome</keyword>
<evidence type="ECO:0000256" key="1">
    <source>
        <dbReference type="SAM" id="MobiDB-lite"/>
    </source>
</evidence>
<feature type="domain" description="DUF4340" evidence="2">
    <location>
        <begin position="69"/>
        <end position="238"/>
    </location>
</feature>